<feature type="compositionally biased region" description="Basic and acidic residues" evidence="1">
    <location>
        <begin position="924"/>
        <end position="934"/>
    </location>
</feature>
<proteinExistence type="predicted"/>
<feature type="compositionally biased region" description="Polar residues" evidence="1">
    <location>
        <begin position="64"/>
        <end position="76"/>
    </location>
</feature>
<dbReference type="EMBL" id="CADCUS010000514">
    <property type="protein sequence ID" value="CAA9436955.1"/>
    <property type="molecule type" value="Genomic_DNA"/>
</dbReference>
<feature type="region of interest" description="Disordered" evidence="1">
    <location>
        <begin position="223"/>
        <end position="247"/>
    </location>
</feature>
<feature type="compositionally biased region" description="Gly residues" evidence="1">
    <location>
        <begin position="366"/>
        <end position="391"/>
    </location>
</feature>
<feature type="compositionally biased region" description="Low complexity" evidence="1">
    <location>
        <begin position="392"/>
        <end position="403"/>
    </location>
</feature>
<feature type="compositionally biased region" description="Low complexity" evidence="1">
    <location>
        <begin position="1034"/>
        <end position="1046"/>
    </location>
</feature>
<organism evidence="2">
    <name type="scientific">uncultured Pseudonocardia sp</name>
    <dbReference type="NCBI Taxonomy" id="211455"/>
    <lineage>
        <taxon>Bacteria</taxon>
        <taxon>Bacillati</taxon>
        <taxon>Actinomycetota</taxon>
        <taxon>Actinomycetes</taxon>
        <taxon>Pseudonocardiales</taxon>
        <taxon>Pseudonocardiaceae</taxon>
        <taxon>Pseudonocardia</taxon>
        <taxon>environmental samples</taxon>
    </lineage>
</organism>
<feature type="compositionally biased region" description="Low complexity" evidence="1">
    <location>
        <begin position="1270"/>
        <end position="1306"/>
    </location>
</feature>
<evidence type="ECO:0000313" key="2">
    <source>
        <dbReference type="EMBL" id="CAA9436955.1"/>
    </source>
</evidence>
<accession>A0A6J4Q8Z9</accession>
<feature type="compositionally biased region" description="Gly residues" evidence="1">
    <location>
        <begin position="318"/>
        <end position="331"/>
    </location>
</feature>
<feature type="region of interest" description="Disordered" evidence="1">
    <location>
        <begin position="47"/>
        <end position="82"/>
    </location>
</feature>
<feature type="compositionally biased region" description="Pro residues" evidence="1">
    <location>
        <begin position="147"/>
        <end position="162"/>
    </location>
</feature>
<reference evidence="2" key="1">
    <citation type="submission" date="2020-02" db="EMBL/GenBank/DDBJ databases">
        <authorList>
            <person name="Meier V. D."/>
        </authorList>
    </citation>
    <scope>NUCLEOTIDE SEQUENCE</scope>
    <source>
        <strain evidence="2">AVDCRST_MAG66</strain>
    </source>
</reference>
<feature type="region of interest" description="Disordered" evidence="1">
    <location>
        <begin position="318"/>
        <end position="337"/>
    </location>
</feature>
<feature type="compositionally biased region" description="Pro residues" evidence="1">
    <location>
        <begin position="229"/>
        <end position="247"/>
    </location>
</feature>
<evidence type="ECO:0000256" key="1">
    <source>
        <dbReference type="SAM" id="MobiDB-lite"/>
    </source>
</evidence>
<feature type="region of interest" description="Disordered" evidence="1">
    <location>
        <begin position="1241"/>
        <end position="1310"/>
    </location>
</feature>
<protein>
    <submittedName>
        <fullName evidence="2">Uncharacterized protein</fullName>
    </submittedName>
</protein>
<feature type="compositionally biased region" description="Polar residues" evidence="1">
    <location>
        <begin position="496"/>
        <end position="506"/>
    </location>
</feature>
<gene>
    <name evidence="2" type="ORF">AVDCRST_MAG66-3690</name>
</gene>
<feature type="region of interest" description="Disordered" evidence="1">
    <location>
        <begin position="101"/>
        <end position="162"/>
    </location>
</feature>
<sequence length="1356" mass="137467">MQNRPRPAWSLANPYDTPVPRRRTGAGAVAGAVVAGTAGLVVLGAGTAAAEPTDDEGGWGPSAGTGQQWPDSTGGSFPSFDDDLADYAFHTEPSVQLPVFEADPEPLDTSDQAGAGFGSPTVELPDLAAGSPDPAGSSDRPGEVFPLPAPEGPGVPASTPVPEPAAPPVVAAPEVPAPTGPVATDLVVAPTGVGAVGGAVGGGVPVGDGGATPVVVPELTVPSEDVQDVPPPDPGPPVAAEPSAEPAPGPVLGLAEDVSMTLYAVTAEDPATLDGTGEAVNTGSIGWTDERTTATLDALLGLGADATDRTIGVGADIGTGNGEPGGAGPDGSTGTAPAVVPELIAPTEDPQGVPAPLGTGSDVVAIGGGADDGAGSGGAGWAGGGPDGAAPGGAAPASAAPDGAGSGGRAPADPPTVTEEEPRGDADPLADDVVAAGGTPASQGGSTGATPRRVPWWSDPAIVGVRSNGEPLPPTLLFPDVRQGQRLSSADVNPTVVDQLSPSSAPSGERRAEARSSWHTSNRVEALDRLAQDARTLSRAPGVNDELANAFTQLRIHTEGGTPDFSGVAPEALNAAARQLELAGKYVFRPDPGPIRDFAGALGELAEFTGELPAEQSTRLFGALARSSELEAAAVRLAQDNLATSRLRSSQDPAVDQAVRFLRTVCGDTATANAMCAPLDEGVVPRHSGTGQLTGRVPHGVLPPQVRFTVDNVLPAVNRIIDRTASPHDVLKLEQSIQEVNTMLSAVLPEGVPNELPRDAERRRLLDEAYAARSTALGAARDAPGSAAATEAYREYLRATSALLRGMGVHRDPTGALILPQRGDEVPATGNPTSDLVQSERYAAAAASVLLGPRVAGRLLVEGRAGSRPPVQPPVTGDITAGAGAPDTPQEQPAGDGASVVDGEPAGDEQSSSGAGVVVAPEIEPVRDPRRDIFAGDPLGPQVELPELDQPVGDPADPGEFDPNAGNRRTTPEPDLLAEGVPGFPGRDQRLEDALTQPGLPRGVFGSPLGPEEAVPAGRPGAGESTGTSSPALQPEVGPVPVVQPGSTRTGSDGQVQRHVEGQDLVGDGRPGTTPGRVDYFSSADGTTEAVVQSPRRDNGNGTSTVWMPDLGETVATNPLGRTTSVQRVASPGSPAGTPMRTVQIRTGEHVEQLAGGGAGSEPGSVTYRPVPGRPDQQDVIVEPTVTEVEHPDGSTTITYSAMVPTNRQWNPSGQGERFRVAVGTPMRAVRNPVFIPAPAPAPTPVTAPNSEWAPSPALTSPARATTPGTRTQQRTAPAAAQPSAPQRRTTPAPTPTAAPATTQQQEPNGWQRAGQTLIDVITYPHPLDPARGALRGIWPYIIPGANSTGERRWSY</sequence>
<name>A0A6J4Q8Z9_9PSEU</name>
<feature type="region of interest" description="Disordered" evidence="1">
    <location>
        <begin position="864"/>
        <end position="1088"/>
    </location>
</feature>
<feature type="region of interest" description="Disordered" evidence="1">
    <location>
        <begin position="496"/>
        <end position="520"/>
    </location>
</feature>
<feature type="region of interest" description="Disordered" evidence="1">
    <location>
        <begin position="346"/>
        <end position="455"/>
    </location>
</feature>